<sequence length="260" mass="29812">MWNYDDTCRFLAENFSADFASWLLGESITLTELKPSELSLEPIRADALILLESDDSVLHLEFQTRPKGDIPFRMLDYRVRVYRRYPDKRMRQVVVYLQPTGSNRVRQTSFSLERTRHEFDAVCLWEQPATFFLQYPGLLPFATLGQTTDPEATLRQVAQTINQISDPITQANLTAASAILAGIKLEEDVIYRLLQRDIMQESVIYRSIQEEAEARAETRKQREIAVNLLRQGITINIIASATGLSVEEVQQLQQQISESP</sequence>
<dbReference type="RefSeq" id="WP_309143418.1">
    <property type="nucleotide sequence ID" value="NZ_JAIVFQ010000105.1"/>
</dbReference>
<dbReference type="PANTHER" id="PTHR34613:SF1">
    <property type="entry name" value="SLL6017 PROTEIN"/>
    <property type="match status" value="1"/>
</dbReference>
<organism evidence="1 2">
    <name type="scientific">Nostoc favosum CHAB5714</name>
    <dbReference type="NCBI Taxonomy" id="2780399"/>
    <lineage>
        <taxon>Bacteria</taxon>
        <taxon>Bacillati</taxon>
        <taxon>Cyanobacteriota</taxon>
        <taxon>Cyanophyceae</taxon>
        <taxon>Nostocales</taxon>
        <taxon>Nostocaceae</taxon>
        <taxon>Nostoc</taxon>
        <taxon>Nostoc favosum</taxon>
    </lineage>
</organism>
<dbReference type="NCBIfam" id="TIGR01784">
    <property type="entry name" value="T_den_put_tspse"/>
    <property type="match status" value="1"/>
</dbReference>
<proteinExistence type="predicted"/>
<dbReference type="Proteomes" id="UP001199525">
    <property type="component" value="Unassembled WGS sequence"/>
</dbReference>
<evidence type="ECO:0000313" key="2">
    <source>
        <dbReference type="Proteomes" id="UP001199525"/>
    </source>
</evidence>
<name>A0ABS8IJV1_9NOSO</name>
<protein>
    <submittedName>
        <fullName evidence="1">Rpn family recombination-promoting nuclease/putative transposase</fullName>
    </submittedName>
</protein>
<gene>
    <name evidence="1" type="ORF">LC586_33995</name>
</gene>
<keyword evidence="2" id="KW-1185">Reference proteome</keyword>
<dbReference type="PANTHER" id="PTHR34613">
    <property type="entry name" value="SLL0800 PROTEIN"/>
    <property type="match status" value="1"/>
</dbReference>
<accession>A0ABS8IJV1</accession>
<evidence type="ECO:0000313" key="1">
    <source>
        <dbReference type="EMBL" id="MCC5604048.1"/>
    </source>
</evidence>
<reference evidence="1 2" key="1">
    <citation type="journal article" date="2021" name="Microorganisms">
        <title>Genome Evolution of Filamentous Cyanobacterium Nostoc Species: From Facultative Symbiosis to Free Living.</title>
        <authorList>
            <person name="Huo D."/>
            <person name="Li H."/>
            <person name="Cai F."/>
            <person name="Guo X."/>
            <person name="Qiao Z."/>
            <person name="Wang W."/>
            <person name="Yu G."/>
            <person name="Li R."/>
        </authorList>
    </citation>
    <scope>NUCLEOTIDE SEQUENCE [LARGE SCALE GENOMIC DNA]</scope>
    <source>
        <strain evidence="1 2">CHAB 5714</strain>
    </source>
</reference>
<comment type="caution">
    <text evidence="1">The sequence shown here is derived from an EMBL/GenBank/DDBJ whole genome shotgun (WGS) entry which is preliminary data.</text>
</comment>
<dbReference type="EMBL" id="JAIVFQ010000105">
    <property type="protein sequence ID" value="MCC5604048.1"/>
    <property type="molecule type" value="Genomic_DNA"/>
</dbReference>
<dbReference type="InterPro" id="IPR010106">
    <property type="entry name" value="RpnA"/>
</dbReference>